<sequence>MRRIPALSVRPFDPGPRSRWHWALAYLWVAPTSLVGLVAGVLTLATGGRVQVERGALEFYGGFSRWMARTCRFGAMTLGHVIVGDSAEVLAICRDHEQAHVRQAERWGPLFIPAYLTASLWVSLRGRHCYFDNPFEIAARRACGESQA</sequence>
<evidence type="ECO:0000256" key="1">
    <source>
        <dbReference type="SAM" id="Phobius"/>
    </source>
</evidence>
<organism evidence="2 3">
    <name type="scientific">Isosphaera pallida (strain ATCC 43644 / DSM 9630 / IS1B)</name>
    <dbReference type="NCBI Taxonomy" id="575540"/>
    <lineage>
        <taxon>Bacteria</taxon>
        <taxon>Pseudomonadati</taxon>
        <taxon>Planctomycetota</taxon>
        <taxon>Planctomycetia</taxon>
        <taxon>Isosphaerales</taxon>
        <taxon>Isosphaeraceae</taxon>
        <taxon>Isosphaera</taxon>
    </lineage>
</organism>
<protein>
    <recommendedName>
        <fullName evidence="4">Signal peptide prediction</fullName>
    </recommendedName>
</protein>
<accession>E8R0C1</accession>
<dbReference type="RefSeq" id="WP_013564536.1">
    <property type="nucleotide sequence ID" value="NC_014962.1"/>
</dbReference>
<reference key="1">
    <citation type="submission" date="2010-11" db="EMBL/GenBank/DDBJ databases">
        <title>The complete sequence of chromosome of Isophaera pallida ATCC 43644.</title>
        <authorList>
            <consortium name="US DOE Joint Genome Institute (JGI-PGF)"/>
            <person name="Lucas S."/>
            <person name="Copeland A."/>
            <person name="Lapidus A."/>
            <person name="Bruce D."/>
            <person name="Goodwin L."/>
            <person name="Pitluck S."/>
            <person name="Kyrpides N."/>
            <person name="Mavromatis K."/>
            <person name="Pagani I."/>
            <person name="Ivanova N."/>
            <person name="Saunders E."/>
            <person name="Brettin T."/>
            <person name="Detter J.C."/>
            <person name="Han C."/>
            <person name="Tapia R."/>
            <person name="Land M."/>
            <person name="Hauser L."/>
            <person name="Markowitz V."/>
            <person name="Cheng J.-F."/>
            <person name="Hugenholtz P."/>
            <person name="Woyke T."/>
            <person name="Wu D."/>
            <person name="Eisen J.A."/>
        </authorList>
    </citation>
    <scope>NUCLEOTIDE SEQUENCE</scope>
    <source>
        <strain>ATCC 43644</strain>
    </source>
</reference>
<keyword evidence="1" id="KW-0472">Membrane</keyword>
<dbReference type="KEGG" id="ipa:Isop_1664"/>
<dbReference type="HOGENOM" id="CLU_122371_0_0_0"/>
<dbReference type="eggNOG" id="ENOG5032YN2">
    <property type="taxonomic scope" value="Bacteria"/>
</dbReference>
<evidence type="ECO:0008006" key="4">
    <source>
        <dbReference type="Google" id="ProtNLM"/>
    </source>
</evidence>
<evidence type="ECO:0000313" key="2">
    <source>
        <dbReference type="EMBL" id="ADV62248.1"/>
    </source>
</evidence>
<dbReference type="STRING" id="575540.Isop_1664"/>
<gene>
    <name evidence="2" type="ordered locus">Isop_1664</name>
</gene>
<dbReference type="Proteomes" id="UP000008631">
    <property type="component" value="Chromosome"/>
</dbReference>
<keyword evidence="3" id="KW-1185">Reference proteome</keyword>
<dbReference type="InParanoid" id="E8R0C1"/>
<proteinExistence type="predicted"/>
<dbReference type="AlphaFoldDB" id="E8R0C1"/>
<feature type="transmembrane region" description="Helical" evidence="1">
    <location>
        <begin position="20"/>
        <end position="45"/>
    </location>
</feature>
<keyword evidence="1" id="KW-0812">Transmembrane</keyword>
<dbReference type="EMBL" id="CP002353">
    <property type="protein sequence ID" value="ADV62248.1"/>
    <property type="molecule type" value="Genomic_DNA"/>
</dbReference>
<evidence type="ECO:0000313" key="3">
    <source>
        <dbReference type="Proteomes" id="UP000008631"/>
    </source>
</evidence>
<keyword evidence="1" id="KW-1133">Transmembrane helix</keyword>
<name>E8R0C1_ISOPI</name>
<reference evidence="2 3" key="2">
    <citation type="journal article" date="2011" name="Stand. Genomic Sci.">
        <title>Complete genome sequence of Isosphaera pallida type strain (IS1B).</title>
        <authorList>
            <consortium name="US DOE Joint Genome Institute (JGI-PGF)"/>
            <person name="Goker M."/>
            <person name="Cleland D."/>
            <person name="Saunders E."/>
            <person name="Lapidus A."/>
            <person name="Nolan M."/>
            <person name="Lucas S."/>
            <person name="Hammon N."/>
            <person name="Deshpande S."/>
            <person name="Cheng J.F."/>
            <person name="Tapia R."/>
            <person name="Han C."/>
            <person name="Goodwin L."/>
            <person name="Pitluck S."/>
            <person name="Liolios K."/>
            <person name="Pagani I."/>
            <person name="Ivanova N."/>
            <person name="Mavromatis K."/>
            <person name="Pati A."/>
            <person name="Chen A."/>
            <person name="Palaniappan K."/>
            <person name="Land M."/>
            <person name="Hauser L."/>
            <person name="Chang Y.J."/>
            <person name="Jeffries C.D."/>
            <person name="Detter J.C."/>
            <person name="Beck B."/>
            <person name="Woyke T."/>
            <person name="Bristow J."/>
            <person name="Eisen J.A."/>
            <person name="Markowitz V."/>
            <person name="Hugenholtz P."/>
            <person name="Kyrpides N.C."/>
            <person name="Klenk H.P."/>
        </authorList>
    </citation>
    <scope>NUCLEOTIDE SEQUENCE [LARGE SCALE GENOMIC DNA]</scope>
    <source>
        <strain evidence="3">ATCC 43644 / DSM 9630 / IS1B</strain>
    </source>
</reference>